<evidence type="ECO:0000256" key="9">
    <source>
        <dbReference type="ARBA" id="ARBA00022842"/>
    </source>
</evidence>
<keyword evidence="13 15" id="KW-0472">Membrane</keyword>
<dbReference type="SUPFAM" id="SSF56918">
    <property type="entry name" value="Light-harvesting complex subunits"/>
    <property type="match status" value="1"/>
</dbReference>
<keyword evidence="7 15" id="KW-0812">Transmembrane</keyword>
<dbReference type="RefSeq" id="WP_152578646.1">
    <property type="nucleotide sequence ID" value="NZ_JAATJI010000001.1"/>
</dbReference>
<dbReference type="InterPro" id="IPR035889">
    <property type="entry name" value="Light-harvesting_complex"/>
</dbReference>
<keyword evidence="14" id="KW-0437">Light-harvesting polypeptide</keyword>
<evidence type="ECO:0000256" key="2">
    <source>
        <dbReference type="ARBA" id="ARBA00004249"/>
    </source>
</evidence>
<evidence type="ECO:0000256" key="13">
    <source>
        <dbReference type="ARBA" id="ARBA00023136"/>
    </source>
</evidence>
<evidence type="ECO:0000256" key="12">
    <source>
        <dbReference type="ARBA" id="ARBA00022991"/>
    </source>
</evidence>
<protein>
    <submittedName>
        <fullName evidence="17">Light-harvesting protein</fullName>
    </submittedName>
</protein>
<evidence type="ECO:0000259" key="16">
    <source>
        <dbReference type="Pfam" id="PF00556"/>
    </source>
</evidence>
<comment type="caution">
    <text evidence="17">The sequence shown here is derived from an EMBL/GenBank/DDBJ whole genome shotgun (WGS) entry which is preliminary data.</text>
</comment>
<keyword evidence="5" id="KW-0148">Chlorophyll</keyword>
<comment type="similarity">
    <text evidence="3">Belongs to the antenna complex beta subunit family.</text>
</comment>
<dbReference type="OrthoDB" id="7391998at2"/>
<keyword evidence="10" id="KW-0076">Bacteriochlorophyll</keyword>
<sequence>MSDKSMGPGTYLTDAEAKELHKGFVVSMAFFVFVAVIAHFLVWSWRPWLGAPKGFAAIESVQQADATRAVPGRG</sequence>
<evidence type="ECO:0000256" key="14">
    <source>
        <dbReference type="ARBA" id="ARBA00023243"/>
    </source>
</evidence>
<comment type="subcellular location">
    <subcellularLocation>
        <location evidence="2">Cell inner membrane</location>
        <topology evidence="2">Single-pass type II membrane protein</topology>
    </subcellularLocation>
</comment>
<name>A0A7C9KJA7_9SPHN</name>
<evidence type="ECO:0000256" key="4">
    <source>
        <dbReference type="ARBA" id="ARBA00022475"/>
    </source>
</evidence>
<dbReference type="InterPro" id="IPR002362">
    <property type="entry name" value="LHB-1/5"/>
</dbReference>
<evidence type="ECO:0000256" key="6">
    <source>
        <dbReference type="ARBA" id="ARBA00022549"/>
    </source>
</evidence>
<organism evidence="17 18">
    <name type="scientific">Sandarakinorhabdus fusca</name>
    <dbReference type="NCBI Taxonomy" id="1439888"/>
    <lineage>
        <taxon>Bacteria</taxon>
        <taxon>Pseudomonadati</taxon>
        <taxon>Pseudomonadota</taxon>
        <taxon>Alphaproteobacteria</taxon>
        <taxon>Sphingomonadales</taxon>
        <taxon>Sphingosinicellaceae</taxon>
        <taxon>Sandarakinorhabdus</taxon>
    </lineage>
</organism>
<keyword evidence="6" id="KW-0042">Antenna complex</keyword>
<evidence type="ECO:0000256" key="15">
    <source>
        <dbReference type="SAM" id="Phobius"/>
    </source>
</evidence>
<accession>A0A7C9KJA7</accession>
<feature type="domain" description="Antenna complex alpha/beta subunit" evidence="16">
    <location>
        <begin position="14"/>
        <end position="49"/>
    </location>
</feature>
<keyword evidence="4" id="KW-1003">Cell membrane</keyword>
<dbReference type="PRINTS" id="PR00674">
    <property type="entry name" value="LIGHTHARVSTB"/>
</dbReference>
<dbReference type="Pfam" id="PF00556">
    <property type="entry name" value="LHC"/>
    <property type="match status" value="1"/>
</dbReference>
<evidence type="ECO:0000313" key="18">
    <source>
        <dbReference type="Proteomes" id="UP000481327"/>
    </source>
</evidence>
<dbReference type="EMBL" id="WIOL01000005">
    <property type="protein sequence ID" value="MQT18180.1"/>
    <property type="molecule type" value="Genomic_DNA"/>
</dbReference>
<evidence type="ECO:0000313" key="17">
    <source>
        <dbReference type="EMBL" id="MQT18180.1"/>
    </source>
</evidence>
<dbReference type="AlphaFoldDB" id="A0A7C9KJA7"/>
<reference evidence="17 18" key="1">
    <citation type="submission" date="2019-09" db="EMBL/GenBank/DDBJ databases">
        <title>Polymorphobacter sp. isolated from a lake in China.</title>
        <authorList>
            <person name="Liu Z."/>
        </authorList>
    </citation>
    <scope>NUCLEOTIDE SEQUENCE [LARGE SCALE GENOMIC DNA]</scope>
    <source>
        <strain evidence="17 18">D40P</strain>
    </source>
</reference>
<gene>
    <name evidence="17" type="ORF">F3168_13030</name>
</gene>
<keyword evidence="12" id="KW-0157">Chromophore</keyword>
<keyword evidence="11 15" id="KW-1133">Transmembrane helix</keyword>
<keyword evidence="8" id="KW-0479">Metal-binding</keyword>
<dbReference type="NCBIfam" id="NF040862">
    <property type="entry name" value="pufB_517_ASD"/>
    <property type="match status" value="1"/>
</dbReference>
<evidence type="ECO:0000256" key="1">
    <source>
        <dbReference type="ARBA" id="ARBA00002455"/>
    </source>
</evidence>
<comment type="function">
    <text evidence="1">Antenna complexes are light-harvesting systems, which transfer the excitation energy to the reaction centers.</text>
</comment>
<dbReference type="Gene3D" id="1.20.5.250">
    <property type="match status" value="1"/>
</dbReference>
<dbReference type="GO" id="GO:0005886">
    <property type="term" value="C:plasma membrane"/>
    <property type="evidence" value="ECO:0007669"/>
    <property type="project" value="UniProtKB-SubCell"/>
</dbReference>
<dbReference type="PROSITE" id="PS00969">
    <property type="entry name" value="ANTENNA_COMP_BETA"/>
    <property type="match status" value="1"/>
</dbReference>
<dbReference type="GO" id="GO:0019684">
    <property type="term" value="P:photosynthesis, light reaction"/>
    <property type="evidence" value="ECO:0007669"/>
    <property type="project" value="InterPro"/>
</dbReference>
<proteinExistence type="inferred from homology"/>
<dbReference type="InterPro" id="IPR023624">
    <property type="entry name" value="Antenna_beta_dom_sf"/>
</dbReference>
<feature type="transmembrane region" description="Helical" evidence="15">
    <location>
        <begin position="20"/>
        <end position="43"/>
    </location>
</feature>
<dbReference type="GO" id="GO:0046872">
    <property type="term" value="F:metal ion binding"/>
    <property type="evidence" value="ECO:0007669"/>
    <property type="project" value="UniProtKB-KW"/>
</dbReference>
<evidence type="ECO:0000256" key="11">
    <source>
        <dbReference type="ARBA" id="ARBA00022989"/>
    </source>
</evidence>
<dbReference type="GO" id="GO:0042314">
    <property type="term" value="F:bacteriochlorophyll binding"/>
    <property type="evidence" value="ECO:0007669"/>
    <property type="project" value="UniProtKB-KW"/>
</dbReference>
<evidence type="ECO:0000256" key="8">
    <source>
        <dbReference type="ARBA" id="ARBA00022723"/>
    </source>
</evidence>
<keyword evidence="9" id="KW-0460">Magnesium</keyword>
<evidence type="ECO:0000256" key="3">
    <source>
        <dbReference type="ARBA" id="ARBA00011052"/>
    </source>
</evidence>
<evidence type="ECO:0000256" key="10">
    <source>
        <dbReference type="ARBA" id="ARBA00022956"/>
    </source>
</evidence>
<dbReference type="Proteomes" id="UP000481327">
    <property type="component" value="Unassembled WGS sequence"/>
</dbReference>
<dbReference type="InterPro" id="IPR023623">
    <property type="entry name" value="Antenna_beta_CS"/>
</dbReference>
<keyword evidence="18" id="KW-1185">Reference proteome</keyword>
<evidence type="ECO:0000256" key="7">
    <source>
        <dbReference type="ARBA" id="ARBA00022692"/>
    </source>
</evidence>
<dbReference type="GO" id="GO:0030077">
    <property type="term" value="C:plasma membrane light-harvesting complex"/>
    <property type="evidence" value="ECO:0007669"/>
    <property type="project" value="InterPro"/>
</dbReference>
<evidence type="ECO:0000256" key="5">
    <source>
        <dbReference type="ARBA" id="ARBA00022494"/>
    </source>
</evidence>
<dbReference type="InterPro" id="IPR000066">
    <property type="entry name" value="Antenna_a/b"/>
</dbReference>